<feature type="transmembrane region" description="Helical" evidence="1">
    <location>
        <begin position="16"/>
        <end position="35"/>
    </location>
</feature>
<dbReference type="AlphaFoldDB" id="A0A919XRP1"/>
<feature type="transmembrane region" description="Helical" evidence="1">
    <location>
        <begin position="70"/>
        <end position="92"/>
    </location>
</feature>
<dbReference type="Proteomes" id="UP000681162">
    <property type="component" value="Unassembled WGS sequence"/>
</dbReference>
<evidence type="ECO:0000259" key="2">
    <source>
        <dbReference type="Pfam" id="PF14501"/>
    </source>
</evidence>
<feature type="transmembrane region" description="Helical" evidence="1">
    <location>
        <begin position="47"/>
        <end position="64"/>
    </location>
</feature>
<organism evidence="3 4">
    <name type="scientific">Paenibacillus antibioticophila</name>
    <dbReference type="NCBI Taxonomy" id="1274374"/>
    <lineage>
        <taxon>Bacteria</taxon>
        <taxon>Bacillati</taxon>
        <taxon>Bacillota</taxon>
        <taxon>Bacilli</taxon>
        <taxon>Bacillales</taxon>
        <taxon>Paenibacillaceae</taxon>
        <taxon>Paenibacillus</taxon>
    </lineage>
</organism>
<feature type="transmembrane region" description="Helical" evidence="1">
    <location>
        <begin position="208"/>
        <end position="226"/>
    </location>
</feature>
<keyword evidence="1" id="KW-0812">Transmembrane</keyword>
<feature type="transmembrane region" description="Helical" evidence="1">
    <location>
        <begin position="177"/>
        <end position="196"/>
    </location>
</feature>
<evidence type="ECO:0000256" key="1">
    <source>
        <dbReference type="SAM" id="Phobius"/>
    </source>
</evidence>
<dbReference type="InterPro" id="IPR032834">
    <property type="entry name" value="NatK-like_C"/>
</dbReference>
<dbReference type="RefSeq" id="WP_212939993.1">
    <property type="nucleotide sequence ID" value="NZ_BORR01000008.1"/>
</dbReference>
<reference evidence="3 4" key="1">
    <citation type="submission" date="2021-03" db="EMBL/GenBank/DDBJ databases">
        <title>Antimicrobial resistance genes in bacteria isolated from Japanese honey, and their potential for conferring macrolide and lincosamide resistance in the American foulbrood pathogen Paenibacillus larvae.</title>
        <authorList>
            <person name="Okamoto M."/>
            <person name="Kumagai M."/>
            <person name="Kanamori H."/>
            <person name="Takamatsu D."/>
        </authorList>
    </citation>
    <scope>NUCLEOTIDE SEQUENCE [LARGE SCALE GENOMIC DNA]</scope>
    <source>
        <strain evidence="3 4">J41TS12</strain>
    </source>
</reference>
<gene>
    <name evidence="3" type="ORF">J41TS12_26350</name>
</gene>
<name>A0A919XRP1_9BACL</name>
<protein>
    <recommendedName>
        <fullName evidence="2">Sensor histidine kinase NatK-like C-terminal domain-containing protein</fullName>
    </recommendedName>
</protein>
<dbReference type="CDD" id="cd16935">
    <property type="entry name" value="HATPase_AgrC-ComD-like"/>
    <property type="match status" value="1"/>
</dbReference>
<sequence length="445" mass="51397">MSTFIFDFLGIESKQLIIRTSSLVEFIFYTLILTLPFQKTKNFGLKLCIILPFTLPLILLVASINSLHPYLLTGIVNIFMYLFVLAALCILFKEALSELLLCLVGGIAIQMIVGRLYELLILMVKNNPYETHSFFRDTVPLRDWTIYFLVHFSLSLILALIFRRKEVHEHDRSNQKLIFFFSLSFILVTVLLNSFSRSFEGNNDTLVFIIRAFSILYGLLTLLLRTRILEASKLKRELLIMDELIYSEKKQFDNMKSEIEIINMKCHDLRQQLSNISYKLTIQEIEALNAAIEVYDTNIKTGSDILDVILYKKKLFCEKNQIDMTCMADGQCLSFISPSHLYSLLSNAIENALEAVQSVTDEKKRTISIWIGKENGITAIHVTNYFNAELVIIDNLPQTSKKDKNHHGYGMKSMRHIAQQYNGTLSFHTEDDIFFLHIYFPNTKL</sequence>
<dbReference type="InterPro" id="IPR036890">
    <property type="entry name" value="HATPase_C_sf"/>
</dbReference>
<dbReference type="EMBL" id="BORR01000008">
    <property type="protein sequence ID" value="GIO37774.1"/>
    <property type="molecule type" value="Genomic_DNA"/>
</dbReference>
<evidence type="ECO:0000313" key="3">
    <source>
        <dbReference type="EMBL" id="GIO37774.1"/>
    </source>
</evidence>
<feature type="transmembrane region" description="Helical" evidence="1">
    <location>
        <begin position="99"/>
        <end position="124"/>
    </location>
</feature>
<dbReference type="SUPFAM" id="SSF55874">
    <property type="entry name" value="ATPase domain of HSP90 chaperone/DNA topoisomerase II/histidine kinase"/>
    <property type="match status" value="1"/>
</dbReference>
<keyword evidence="1" id="KW-0472">Membrane</keyword>
<keyword evidence="1" id="KW-1133">Transmembrane helix</keyword>
<comment type="caution">
    <text evidence="3">The sequence shown here is derived from an EMBL/GenBank/DDBJ whole genome shotgun (WGS) entry which is preliminary data.</text>
</comment>
<dbReference type="Pfam" id="PF14501">
    <property type="entry name" value="HATPase_c_5"/>
    <property type="match status" value="1"/>
</dbReference>
<proteinExistence type="predicted"/>
<evidence type="ECO:0000313" key="4">
    <source>
        <dbReference type="Proteomes" id="UP000681162"/>
    </source>
</evidence>
<feature type="domain" description="Sensor histidine kinase NatK-like C-terminal" evidence="2">
    <location>
        <begin position="340"/>
        <end position="441"/>
    </location>
</feature>
<keyword evidence="4" id="KW-1185">Reference proteome</keyword>
<dbReference type="Gene3D" id="3.30.565.10">
    <property type="entry name" value="Histidine kinase-like ATPase, C-terminal domain"/>
    <property type="match status" value="1"/>
</dbReference>
<accession>A0A919XRP1</accession>
<feature type="transmembrane region" description="Helical" evidence="1">
    <location>
        <begin position="144"/>
        <end position="162"/>
    </location>
</feature>